<organism evidence="1 2">
    <name type="scientific">Pseudonocardia alni</name>
    <name type="common">Amycolata alni</name>
    <dbReference type="NCBI Taxonomy" id="33907"/>
    <lineage>
        <taxon>Bacteria</taxon>
        <taxon>Bacillati</taxon>
        <taxon>Actinomycetota</taxon>
        <taxon>Actinomycetes</taxon>
        <taxon>Pseudonocardiales</taxon>
        <taxon>Pseudonocardiaceae</taxon>
        <taxon>Pseudonocardia</taxon>
    </lineage>
</organism>
<gene>
    <name evidence="1" type="ORF">ATL51_5060</name>
</gene>
<evidence type="ECO:0000313" key="2">
    <source>
        <dbReference type="Proteomes" id="UP000232453"/>
    </source>
</evidence>
<reference evidence="1 2" key="1">
    <citation type="submission" date="2017-11" db="EMBL/GenBank/DDBJ databases">
        <title>Sequencing the genomes of 1000 actinobacteria strains.</title>
        <authorList>
            <person name="Klenk H.-P."/>
        </authorList>
    </citation>
    <scope>NUCLEOTIDE SEQUENCE [LARGE SCALE GENOMIC DNA]</scope>
    <source>
        <strain evidence="1 2">DSM 44104</strain>
    </source>
</reference>
<dbReference type="EMBL" id="PHUJ01000003">
    <property type="protein sequence ID" value="PKB33305.1"/>
    <property type="molecule type" value="Genomic_DNA"/>
</dbReference>
<evidence type="ECO:0000313" key="1">
    <source>
        <dbReference type="EMBL" id="PKB33305.1"/>
    </source>
</evidence>
<sequence>MTRPDPDTFNGERRMTAELIHPLPEAPAPVELPAPQAGRSTVDRLLDSIDDLVRRHRALAAHDGASAALHAELIAAELDQQVAILRTMPRQPGR</sequence>
<accession>A0AA44UU56</accession>
<proteinExistence type="predicted"/>
<dbReference type="Proteomes" id="UP000232453">
    <property type="component" value="Unassembled WGS sequence"/>
</dbReference>
<comment type="caution">
    <text evidence="1">The sequence shown here is derived from an EMBL/GenBank/DDBJ whole genome shotgun (WGS) entry which is preliminary data.</text>
</comment>
<dbReference type="AlphaFoldDB" id="A0AA44UU56"/>
<protein>
    <submittedName>
        <fullName evidence="1">Uncharacterized protein</fullName>
    </submittedName>
</protein>
<name>A0AA44UU56_PSEA5</name>